<dbReference type="Gene3D" id="3.20.20.370">
    <property type="entry name" value="Glycoside hydrolase/deacetylase"/>
    <property type="match status" value="1"/>
</dbReference>
<gene>
    <name evidence="5" type="ORF">N5B56_09070</name>
</gene>
<evidence type="ECO:0000259" key="4">
    <source>
        <dbReference type="PROSITE" id="PS51677"/>
    </source>
</evidence>
<feature type="chain" id="PRO_5047332998" evidence="3">
    <location>
        <begin position="26"/>
        <end position="349"/>
    </location>
</feature>
<name>A0ABT2M3L8_9FIRM</name>
<evidence type="ECO:0000256" key="2">
    <source>
        <dbReference type="ARBA" id="ARBA00022801"/>
    </source>
</evidence>
<dbReference type="InterPro" id="IPR003343">
    <property type="entry name" value="Big_2"/>
</dbReference>
<evidence type="ECO:0000313" key="5">
    <source>
        <dbReference type="EMBL" id="MCT7399227.1"/>
    </source>
</evidence>
<sequence length="349" mass="39035">MKKKFLKTLCLTALGIFICSTITMAEEITTSAVIPETSTTVISTTDTTVASTTNTPTDTTIVKKKPKIKSTIKKISLNKTVLRLNKKDSRSLKALYTDKKKEGIIWVSKNPSIAKVNKKGIVTGKKKGTTYVYCMSKSKKVKAKCKVVVGNFKYMAVTFDDGPSPYTKKLVDSLKKYNYNSTFFVVGQYVTAKKSVLKESFNNGNEIGSHSYDHAKLTSLSESDIKSEFNKTKSVVKSAIGIYPTLIRPPYGSFNDTVSKLADVPMIYWSVDTLDWKNRNVNYVYKEIIKSADKGEIILLHDSHPTSVDGFIKALPELNKKGYELVTVSELFKLNKKNLKPGTMYYNCY</sequence>
<comment type="caution">
    <text evidence="5">The sequence shown here is derived from an EMBL/GenBank/DDBJ whole genome shotgun (WGS) entry which is preliminary data.</text>
</comment>
<feature type="domain" description="NodB homology" evidence="4">
    <location>
        <begin position="153"/>
        <end position="326"/>
    </location>
</feature>
<dbReference type="EMBL" id="JAODBU010000008">
    <property type="protein sequence ID" value="MCT7399227.1"/>
    <property type="molecule type" value="Genomic_DNA"/>
</dbReference>
<proteinExistence type="predicted"/>
<dbReference type="Gene3D" id="2.60.40.1080">
    <property type="match status" value="1"/>
</dbReference>
<dbReference type="InterPro" id="IPR008964">
    <property type="entry name" value="Invasin/intimin_cell_adhesion"/>
</dbReference>
<evidence type="ECO:0000313" key="6">
    <source>
        <dbReference type="Proteomes" id="UP001431199"/>
    </source>
</evidence>
<keyword evidence="2" id="KW-0378">Hydrolase</keyword>
<dbReference type="SMART" id="SM00635">
    <property type="entry name" value="BID_2"/>
    <property type="match status" value="1"/>
</dbReference>
<dbReference type="SUPFAM" id="SSF88713">
    <property type="entry name" value="Glycoside hydrolase/deacetylase"/>
    <property type="match status" value="1"/>
</dbReference>
<dbReference type="PANTHER" id="PTHR10587">
    <property type="entry name" value="GLYCOSYL TRANSFERASE-RELATED"/>
    <property type="match status" value="1"/>
</dbReference>
<dbReference type="Pfam" id="PF02368">
    <property type="entry name" value="Big_2"/>
    <property type="match status" value="1"/>
</dbReference>
<organism evidence="5 6">
    <name type="scientific">Eubacterium album</name>
    <dbReference type="NCBI Taxonomy" id="2978477"/>
    <lineage>
        <taxon>Bacteria</taxon>
        <taxon>Bacillati</taxon>
        <taxon>Bacillota</taxon>
        <taxon>Clostridia</taxon>
        <taxon>Eubacteriales</taxon>
        <taxon>Eubacteriaceae</taxon>
        <taxon>Eubacterium</taxon>
    </lineage>
</organism>
<dbReference type="InterPro" id="IPR050248">
    <property type="entry name" value="Polysacc_deacetylase_ArnD"/>
</dbReference>
<dbReference type="RefSeq" id="WP_260978779.1">
    <property type="nucleotide sequence ID" value="NZ_JAODBU010000008.1"/>
</dbReference>
<keyword evidence="6" id="KW-1185">Reference proteome</keyword>
<evidence type="ECO:0000256" key="1">
    <source>
        <dbReference type="ARBA" id="ARBA00022723"/>
    </source>
</evidence>
<dbReference type="PANTHER" id="PTHR10587:SF133">
    <property type="entry name" value="CHITIN DEACETYLASE 1-RELATED"/>
    <property type="match status" value="1"/>
</dbReference>
<dbReference type="InterPro" id="IPR011330">
    <property type="entry name" value="Glyco_hydro/deAcase_b/a-brl"/>
</dbReference>
<evidence type="ECO:0000256" key="3">
    <source>
        <dbReference type="SAM" id="SignalP"/>
    </source>
</evidence>
<feature type="signal peptide" evidence="3">
    <location>
        <begin position="1"/>
        <end position="25"/>
    </location>
</feature>
<dbReference type="SUPFAM" id="SSF49373">
    <property type="entry name" value="Invasin/intimin cell-adhesion fragments"/>
    <property type="match status" value="1"/>
</dbReference>
<accession>A0ABT2M3L8</accession>
<dbReference type="InterPro" id="IPR002509">
    <property type="entry name" value="NODB_dom"/>
</dbReference>
<reference evidence="5" key="1">
    <citation type="submission" date="2022-09" db="EMBL/GenBank/DDBJ databases">
        <title>Eubacterium sp. LFL-14 isolated from human feces.</title>
        <authorList>
            <person name="Liu F."/>
        </authorList>
    </citation>
    <scope>NUCLEOTIDE SEQUENCE</scope>
    <source>
        <strain evidence="5">LFL-14</strain>
    </source>
</reference>
<dbReference type="Proteomes" id="UP001431199">
    <property type="component" value="Unassembled WGS sequence"/>
</dbReference>
<keyword evidence="1" id="KW-0479">Metal-binding</keyword>
<dbReference type="Pfam" id="PF01522">
    <property type="entry name" value="Polysacc_deac_1"/>
    <property type="match status" value="1"/>
</dbReference>
<protein>
    <submittedName>
        <fullName evidence="5">Polysaccharide deacetylase family protein</fullName>
    </submittedName>
</protein>
<keyword evidence="3" id="KW-0732">Signal</keyword>
<dbReference type="PROSITE" id="PS51677">
    <property type="entry name" value="NODB"/>
    <property type="match status" value="1"/>
</dbReference>